<evidence type="ECO:0000256" key="2">
    <source>
        <dbReference type="SAM" id="SignalP"/>
    </source>
</evidence>
<evidence type="ECO:0000256" key="1">
    <source>
        <dbReference type="SAM" id="MobiDB-lite"/>
    </source>
</evidence>
<feature type="signal peptide" evidence="2">
    <location>
        <begin position="1"/>
        <end position="23"/>
    </location>
</feature>
<protein>
    <submittedName>
        <fullName evidence="4">Secreted protein</fullName>
    </submittedName>
</protein>
<feature type="chain" id="PRO_5009307425" evidence="2">
    <location>
        <begin position="24"/>
        <end position="179"/>
    </location>
</feature>
<evidence type="ECO:0000313" key="4">
    <source>
        <dbReference type="WBParaSite" id="Csp11.Scaffold589.g5022.t1"/>
    </source>
</evidence>
<accession>A0A1I7TE23</accession>
<sequence length="179" mass="19757">MNHFVHSILIVMFLNSFILFVAACMKTIPAEAASVVAQSDNIPLRRLPVLPAEDDYSAHIQQFRQAKTFKSTPETSDAGSASASASVSDGSDVSDFTVSDRLVENLRTANRETLKKNARTFAVVTDKRSENKENEESGPEPAVSNRDDNNNVHDDRDLFEALQVEKSGEPQTTMKDLQL</sequence>
<name>A0A1I7TE23_9PELO</name>
<keyword evidence="3" id="KW-1185">Reference proteome</keyword>
<organism evidence="3 4">
    <name type="scientific">Caenorhabditis tropicalis</name>
    <dbReference type="NCBI Taxonomy" id="1561998"/>
    <lineage>
        <taxon>Eukaryota</taxon>
        <taxon>Metazoa</taxon>
        <taxon>Ecdysozoa</taxon>
        <taxon>Nematoda</taxon>
        <taxon>Chromadorea</taxon>
        <taxon>Rhabditida</taxon>
        <taxon>Rhabditina</taxon>
        <taxon>Rhabditomorpha</taxon>
        <taxon>Rhabditoidea</taxon>
        <taxon>Rhabditidae</taxon>
        <taxon>Peloderinae</taxon>
        <taxon>Caenorhabditis</taxon>
    </lineage>
</organism>
<feature type="compositionally biased region" description="Basic and acidic residues" evidence="1">
    <location>
        <begin position="125"/>
        <end position="135"/>
    </location>
</feature>
<dbReference type="WBParaSite" id="Csp11.Scaffold589.g5022.t1">
    <property type="protein sequence ID" value="Csp11.Scaffold589.g5022.t1"/>
    <property type="gene ID" value="Csp11.Scaffold589.g5022"/>
</dbReference>
<dbReference type="eggNOG" id="ENOG502TFVW">
    <property type="taxonomic scope" value="Eukaryota"/>
</dbReference>
<evidence type="ECO:0000313" key="3">
    <source>
        <dbReference type="Proteomes" id="UP000095282"/>
    </source>
</evidence>
<reference evidence="4" key="1">
    <citation type="submission" date="2016-11" db="UniProtKB">
        <authorList>
            <consortium name="WormBaseParasite"/>
        </authorList>
    </citation>
    <scope>IDENTIFICATION</scope>
</reference>
<feature type="compositionally biased region" description="Low complexity" evidence="1">
    <location>
        <begin position="76"/>
        <end position="94"/>
    </location>
</feature>
<keyword evidence="2" id="KW-0732">Signal</keyword>
<proteinExistence type="predicted"/>
<feature type="region of interest" description="Disordered" evidence="1">
    <location>
        <begin position="67"/>
        <end position="94"/>
    </location>
</feature>
<dbReference type="AlphaFoldDB" id="A0A1I7TE23"/>
<feature type="compositionally biased region" description="Basic and acidic residues" evidence="1">
    <location>
        <begin position="145"/>
        <end position="157"/>
    </location>
</feature>
<dbReference type="Proteomes" id="UP000095282">
    <property type="component" value="Unplaced"/>
</dbReference>
<feature type="region of interest" description="Disordered" evidence="1">
    <location>
        <begin position="125"/>
        <end position="157"/>
    </location>
</feature>